<protein>
    <recommendedName>
        <fullName evidence="11">Transcriptional regulatory protein</fullName>
    </recommendedName>
</protein>
<feature type="domain" description="TACO1/YebC-like second and third" evidence="8">
    <location>
        <begin position="81"/>
        <end position="236"/>
    </location>
</feature>
<organism evidence="10">
    <name type="scientific">marine metagenome</name>
    <dbReference type="NCBI Taxonomy" id="408172"/>
    <lineage>
        <taxon>unclassified sequences</taxon>
        <taxon>metagenomes</taxon>
        <taxon>ecological metagenomes</taxon>
    </lineage>
</organism>
<keyword evidence="3" id="KW-0963">Cytoplasm</keyword>
<dbReference type="EMBL" id="UINC01001683">
    <property type="protein sequence ID" value="SUZ86483.1"/>
    <property type="molecule type" value="Genomic_DNA"/>
</dbReference>
<dbReference type="Pfam" id="PF20772">
    <property type="entry name" value="TACO1_YebC_N"/>
    <property type="match status" value="1"/>
</dbReference>
<feature type="compositionally biased region" description="Basic residues" evidence="7">
    <location>
        <begin position="11"/>
        <end position="22"/>
    </location>
</feature>
<feature type="region of interest" description="Disordered" evidence="7">
    <location>
        <begin position="1"/>
        <end position="22"/>
    </location>
</feature>
<dbReference type="Gene3D" id="1.10.10.200">
    <property type="match status" value="1"/>
</dbReference>
<dbReference type="InterPro" id="IPR026564">
    <property type="entry name" value="Transcrip_reg_TACO1-like_dom3"/>
</dbReference>
<keyword evidence="4" id="KW-0805">Transcription regulation</keyword>
<comment type="similarity">
    <text evidence="2">Belongs to the TACO1 family.</text>
</comment>
<name>A0A381RAQ4_9ZZZZ</name>
<comment type="subcellular location">
    <subcellularLocation>
        <location evidence="1">Mitochondrion</location>
    </subcellularLocation>
</comment>
<feature type="domain" description="TACO1/YebC-like N-terminal" evidence="9">
    <location>
        <begin position="5"/>
        <end position="75"/>
    </location>
</feature>
<dbReference type="NCBIfam" id="TIGR01033">
    <property type="entry name" value="YebC/PmpR family DNA-binding transcriptional regulator"/>
    <property type="match status" value="1"/>
</dbReference>
<dbReference type="GO" id="GO:0005739">
    <property type="term" value="C:mitochondrion"/>
    <property type="evidence" value="ECO:0007669"/>
    <property type="project" value="UniProtKB-SubCell"/>
</dbReference>
<dbReference type="GO" id="GO:0003677">
    <property type="term" value="F:DNA binding"/>
    <property type="evidence" value="ECO:0007669"/>
    <property type="project" value="UniProtKB-KW"/>
</dbReference>
<evidence type="ECO:0000256" key="7">
    <source>
        <dbReference type="SAM" id="MobiDB-lite"/>
    </source>
</evidence>
<reference evidence="10" key="1">
    <citation type="submission" date="2018-05" db="EMBL/GenBank/DDBJ databases">
        <authorList>
            <person name="Lanie J.A."/>
            <person name="Ng W.-L."/>
            <person name="Kazmierczak K.M."/>
            <person name="Andrzejewski T.M."/>
            <person name="Davidsen T.M."/>
            <person name="Wayne K.J."/>
            <person name="Tettelin H."/>
            <person name="Glass J.I."/>
            <person name="Rusch D."/>
            <person name="Podicherti R."/>
            <person name="Tsui H.-C.T."/>
            <person name="Winkler M.E."/>
        </authorList>
    </citation>
    <scope>NUCLEOTIDE SEQUENCE</scope>
</reference>
<evidence type="ECO:0000256" key="5">
    <source>
        <dbReference type="ARBA" id="ARBA00023125"/>
    </source>
</evidence>
<dbReference type="InterPro" id="IPR017856">
    <property type="entry name" value="Integrase-like_N"/>
</dbReference>
<evidence type="ECO:0000256" key="2">
    <source>
        <dbReference type="ARBA" id="ARBA00008724"/>
    </source>
</evidence>
<dbReference type="PANTHER" id="PTHR12532">
    <property type="entry name" value="TRANSLATIONAL ACTIVATOR OF CYTOCHROME C OXIDASE 1"/>
    <property type="match status" value="1"/>
</dbReference>
<evidence type="ECO:0000256" key="1">
    <source>
        <dbReference type="ARBA" id="ARBA00004173"/>
    </source>
</evidence>
<keyword evidence="5" id="KW-0238">DNA-binding</keyword>
<evidence type="ECO:0000256" key="4">
    <source>
        <dbReference type="ARBA" id="ARBA00023015"/>
    </source>
</evidence>
<evidence type="ECO:0008006" key="11">
    <source>
        <dbReference type="Google" id="ProtNLM"/>
    </source>
</evidence>
<dbReference type="AlphaFoldDB" id="A0A381RAQ4"/>
<dbReference type="InterPro" id="IPR049083">
    <property type="entry name" value="TACO1_YebC_N"/>
</dbReference>
<evidence type="ECO:0000259" key="9">
    <source>
        <dbReference type="Pfam" id="PF20772"/>
    </source>
</evidence>
<keyword evidence="6" id="KW-0804">Transcription</keyword>
<evidence type="ECO:0000256" key="6">
    <source>
        <dbReference type="ARBA" id="ARBA00023163"/>
    </source>
</evidence>
<dbReference type="FunFam" id="1.10.10.200:FF:000002">
    <property type="entry name" value="Probable transcriptional regulatory protein CLM62_37755"/>
    <property type="match status" value="1"/>
</dbReference>
<proteinExistence type="inferred from homology"/>
<evidence type="ECO:0000256" key="3">
    <source>
        <dbReference type="ARBA" id="ARBA00022490"/>
    </source>
</evidence>
<dbReference type="Gene3D" id="3.30.70.980">
    <property type="match status" value="2"/>
</dbReference>
<evidence type="ECO:0000313" key="10">
    <source>
        <dbReference type="EMBL" id="SUZ86483.1"/>
    </source>
</evidence>
<dbReference type="InterPro" id="IPR048300">
    <property type="entry name" value="TACO1_YebC-like_2nd/3rd_dom"/>
</dbReference>
<dbReference type="HAMAP" id="MF_00693">
    <property type="entry name" value="Transcrip_reg_TACO1"/>
    <property type="match status" value="1"/>
</dbReference>
<dbReference type="NCBIfam" id="NF009044">
    <property type="entry name" value="PRK12378.1"/>
    <property type="match status" value="1"/>
</dbReference>
<gene>
    <name evidence="10" type="ORF">METZ01_LOCUS39337</name>
</gene>
<accession>A0A381RAQ4</accession>
<dbReference type="GO" id="GO:0005829">
    <property type="term" value="C:cytosol"/>
    <property type="evidence" value="ECO:0007669"/>
    <property type="project" value="TreeGrafter"/>
</dbReference>
<dbReference type="SUPFAM" id="SSF75625">
    <property type="entry name" value="YebC-like"/>
    <property type="match status" value="1"/>
</dbReference>
<dbReference type="Pfam" id="PF01709">
    <property type="entry name" value="Transcrip_reg"/>
    <property type="match status" value="1"/>
</dbReference>
<sequence>MSGHSKWANIQHRKGRQDKKRGKLFSKLIREVTVAAKYGSDPGANPRLRAAIDKAKSQSMPKENIDRAISRGSGEEEGFNFEEVTYEGYGPGGAAILIECMTDNRNRTVAEVRHALSKFGGNLGSDGSVSYLFEKVGLVTLTTVDNKNQTMEIAIDAGAEDIESNEDGSIEIITNPTDFLNVKESLAGEGINPEIAEVTMRASVSVSIGVKHAESMLKLLDVLEDLDDVQAVHSNAEIPDEVLDRMG</sequence>
<dbReference type="InterPro" id="IPR002876">
    <property type="entry name" value="Transcrip_reg_TACO1-like"/>
</dbReference>
<evidence type="ECO:0000259" key="8">
    <source>
        <dbReference type="Pfam" id="PF01709"/>
    </source>
</evidence>
<dbReference type="InterPro" id="IPR029072">
    <property type="entry name" value="YebC-like"/>
</dbReference>
<dbReference type="PANTHER" id="PTHR12532:SF6">
    <property type="entry name" value="TRANSCRIPTIONAL REGULATORY PROTEIN YEBC-RELATED"/>
    <property type="match status" value="1"/>
</dbReference>
<dbReference type="NCBIfam" id="NF001030">
    <property type="entry name" value="PRK00110.1"/>
    <property type="match status" value="1"/>
</dbReference>
<dbReference type="FunFam" id="3.30.70.980:FF:000002">
    <property type="entry name" value="Probable transcriptional regulatory protein YebC"/>
    <property type="match status" value="1"/>
</dbReference>